<evidence type="ECO:0000313" key="6">
    <source>
        <dbReference type="EMBL" id="MBX13583.1"/>
    </source>
</evidence>
<dbReference type="InterPro" id="IPR011016">
    <property type="entry name" value="Znf_RING-CH"/>
</dbReference>
<evidence type="ECO:0000256" key="4">
    <source>
        <dbReference type="SAM" id="Phobius"/>
    </source>
</evidence>
<dbReference type="GO" id="GO:0008270">
    <property type="term" value="F:zinc ion binding"/>
    <property type="evidence" value="ECO:0007669"/>
    <property type="project" value="UniProtKB-KW"/>
</dbReference>
<organism evidence="6">
    <name type="scientific">Rhizophora mucronata</name>
    <name type="common">Asiatic mangrove</name>
    <dbReference type="NCBI Taxonomy" id="61149"/>
    <lineage>
        <taxon>Eukaryota</taxon>
        <taxon>Viridiplantae</taxon>
        <taxon>Streptophyta</taxon>
        <taxon>Embryophyta</taxon>
        <taxon>Tracheophyta</taxon>
        <taxon>Spermatophyta</taxon>
        <taxon>Magnoliopsida</taxon>
        <taxon>eudicotyledons</taxon>
        <taxon>Gunneridae</taxon>
        <taxon>Pentapetalae</taxon>
        <taxon>rosids</taxon>
        <taxon>fabids</taxon>
        <taxon>Malpighiales</taxon>
        <taxon>Rhizophoraceae</taxon>
        <taxon>Rhizophora</taxon>
    </lineage>
</organism>
<dbReference type="GO" id="GO:0016567">
    <property type="term" value="P:protein ubiquitination"/>
    <property type="evidence" value="ECO:0007669"/>
    <property type="project" value="TreeGrafter"/>
</dbReference>
<dbReference type="SUPFAM" id="SSF57850">
    <property type="entry name" value="RING/U-box"/>
    <property type="match status" value="1"/>
</dbReference>
<keyword evidence="4" id="KW-1133">Transmembrane helix</keyword>
<proteinExistence type="predicted"/>
<feature type="domain" description="RING-CH-type" evidence="5">
    <location>
        <begin position="41"/>
        <end position="101"/>
    </location>
</feature>
<dbReference type="Pfam" id="PF12906">
    <property type="entry name" value="RINGv"/>
    <property type="match status" value="1"/>
</dbReference>
<dbReference type="GO" id="GO:0016020">
    <property type="term" value="C:membrane"/>
    <property type="evidence" value="ECO:0007669"/>
    <property type="project" value="TreeGrafter"/>
</dbReference>
<evidence type="ECO:0000259" key="5">
    <source>
        <dbReference type="PROSITE" id="PS51292"/>
    </source>
</evidence>
<dbReference type="InterPro" id="IPR022143">
    <property type="entry name" value="DUF3675"/>
</dbReference>
<dbReference type="EMBL" id="GGEC01033099">
    <property type="protein sequence ID" value="MBX13583.1"/>
    <property type="molecule type" value="Transcribed_RNA"/>
</dbReference>
<dbReference type="PANTHER" id="PTHR23012:SF215">
    <property type="entry name" value="RING_FYVE_PHD ZINC FINGER SUPERFAMILY PROTEIN"/>
    <property type="match status" value="1"/>
</dbReference>
<dbReference type="PANTHER" id="PTHR23012">
    <property type="entry name" value="RING/FYVE/PHD ZINC FINGER DOMAIN-CONTAINING"/>
    <property type="match status" value="1"/>
</dbReference>
<sequence length="274" mass="29659">MQGDKVTGSSGDCSSSHTVSDPTCVIDIDGVGEHGISGEDEPLIQTVECRICQEEDSIKNLETPCACSGSLKFAHRKCVQRWCNEKGDITCEICHQPYQPGYTAPPPPPQLEESAIDIGEGRTIAGTPLDLHDPRILAMAAAERHFLEAEYDEYADTSANGAAFCRSAALILMALLLLRHAMSLNNADGEDDASTFFSLFLLRAAGFLLPCYIMAWAISILQRRRQRQEAAALAATGVAFMIQTGQHRGLHFSVAPGPAVTPHQAVTQHQEPLQ</sequence>
<protein>
    <submittedName>
        <fullName evidence="6">Membrane associated ring finger 1 8</fullName>
    </submittedName>
</protein>
<accession>A0A2P2L6J7</accession>
<dbReference type="AlphaFoldDB" id="A0A2P2L6J7"/>
<dbReference type="SMART" id="SM00744">
    <property type="entry name" value="RINGv"/>
    <property type="match status" value="1"/>
</dbReference>
<keyword evidence="1" id="KW-0479">Metal-binding</keyword>
<evidence type="ECO:0000256" key="3">
    <source>
        <dbReference type="ARBA" id="ARBA00022833"/>
    </source>
</evidence>
<dbReference type="InterPro" id="IPR013083">
    <property type="entry name" value="Znf_RING/FYVE/PHD"/>
</dbReference>
<dbReference type="InterPro" id="IPR033275">
    <property type="entry name" value="MARCH-like"/>
</dbReference>
<dbReference type="FunFam" id="3.30.40.10:FF:000146">
    <property type="entry name" value="RING/FYVE/PHD zinc finger protein"/>
    <property type="match status" value="1"/>
</dbReference>
<dbReference type="CDD" id="cd16495">
    <property type="entry name" value="RING_CH-C4HC3_MARCH"/>
    <property type="match status" value="1"/>
</dbReference>
<reference evidence="6" key="1">
    <citation type="submission" date="2018-02" db="EMBL/GenBank/DDBJ databases">
        <title>Rhizophora mucronata_Transcriptome.</title>
        <authorList>
            <person name="Meera S.P."/>
            <person name="Sreeshan A."/>
            <person name="Augustine A."/>
        </authorList>
    </citation>
    <scope>NUCLEOTIDE SEQUENCE</scope>
    <source>
        <tissue evidence="6">Leaf</tissue>
    </source>
</reference>
<name>A0A2P2L6J7_RHIMU</name>
<dbReference type="GO" id="GO:0004842">
    <property type="term" value="F:ubiquitin-protein transferase activity"/>
    <property type="evidence" value="ECO:0007669"/>
    <property type="project" value="TreeGrafter"/>
</dbReference>
<evidence type="ECO:0000256" key="2">
    <source>
        <dbReference type="ARBA" id="ARBA00022771"/>
    </source>
</evidence>
<feature type="transmembrane region" description="Helical" evidence="4">
    <location>
        <begin position="194"/>
        <end position="218"/>
    </location>
</feature>
<feature type="transmembrane region" description="Helical" evidence="4">
    <location>
        <begin position="163"/>
        <end position="182"/>
    </location>
</feature>
<keyword evidence="4" id="KW-0812">Transmembrane</keyword>
<keyword evidence="4" id="KW-0472">Membrane</keyword>
<keyword evidence="2" id="KW-0863">Zinc-finger</keyword>
<keyword evidence="3" id="KW-0862">Zinc</keyword>
<evidence type="ECO:0000256" key="1">
    <source>
        <dbReference type="ARBA" id="ARBA00022723"/>
    </source>
</evidence>
<dbReference type="Pfam" id="PF12428">
    <property type="entry name" value="DUF3675"/>
    <property type="match status" value="1"/>
</dbReference>
<dbReference type="PROSITE" id="PS51292">
    <property type="entry name" value="ZF_RING_CH"/>
    <property type="match status" value="1"/>
</dbReference>
<dbReference type="Gene3D" id="3.30.40.10">
    <property type="entry name" value="Zinc/RING finger domain, C3HC4 (zinc finger)"/>
    <property type="match status" value="1"/>
</dbReference>